<gene>
    <name evidence="3" type="ORF">F3F73_15330</name>
</gene>
<dbReference type="Gene3D" id="1.25.40.10">
    <property type="entry name" value="Tetratricopeptide repeat domain"/>
    <property type="match status" value="1"/>
</dbReference>
<dbReference type="InterPro" id="IPR011990">
    <property type="entry name" value="TPR-like_helical_dom_sf"/>
</dbReference>
<keyword evidence="1" id="KW-1133">Transmembrane helix</keyword>
<evidence type="ECO:0000256" key="1">
    <source>
        <dbReference type="SAM" id="Phobius"/>
    </source>
</evidence>
<evidence type="ECO:0000313" key="3">
    <source>
        <dbReference type="EMBL" id="KAA3761897.1"/>
    </source>
</evidence>
<keyword evidence="1" id="KW-0472">Membrane</keyword>
<dbReference type="Proteomes" id="UP000422221">
    <property type="component" value="Unassembled WGS sequence"/>
</dbReference>
<accession>A0A7J4XG53</accession>
<name>A0A7J4XG53_9BACE</name>
<evidence type="ECO:0000259" key="2">
    <source>
        <dbReference type="Pfam" id="PF19904"/>
    </source>
</evidence>
<proteinExistence type="predicted"/>
<dbReference type="InterPro" id="IPR045957">
    <property type="entry name" value="DUF6377"/>
</dbReference>
<dbReference type="AlphaFoldDB" id="A0A7J4XG53"/>
<reference evidence="3 4" key="1">
    <citation type="journal article" date="2019" name="Nat. Med.">
        <title>A library of human gut bacterial isolates paired with longitudinal multiomics data enables mechanistic microbiome research.</title>
        <authorList>
            <person name="Poyet M."/>
            <person name="Groussin M."/>
            <person name="Gibbons S.M."/>
            <person name="Avila-Pacheco J."/>
            <person name="Jiang X."/>
            <person name="Kearney S.M."/>
            <person name="Perrotta A.R."/>
            <person name="Berdy B."/>
            <person name="Zhao S."/>
            <person name="Lieberman T.D."/>
            <person name="Swanson P.K."/>
            <person name="Smith M."/>
            <person name="Roesemann S."/>
            <person name="Alexander J.E."/>
            <person name="Rich S.A."/>
            <person name="Livny J."/>
            <person name="Vlamakis H."/>
            <person name="Clish C."/>
            <person name="Bullock K."/>
            <person name="Deik A."/>
            <person name="Scott J."/>
            <person name="Pierce K.A."/>
            <person name="Xavier R.J."/>
            <person name="Alm E.J."/>
        </authorList>
    </citation>
    <scope>NUCLEOTIDE SEQUENCE [LARGE SCALE GENOMIC DNA]</scope>
    <source>
        <strain evidence="3 4">BIOML-A10</strain>
    </source>
</reference>
<protein>
    <recommendedName>
        <fullName evidence="2">DUF6377 domain-containing protein</fullName>
    </recommendedName>
</protein>
<dbReference type="Pfam" id="PF19904">
    <property type="entry name" value="DUF6377"/>
    <property type="match status" value="1"/>
</dbReference>
<feature type="domain" description="DUF6377" evidence="2">
    <location>
        <begin position="257"/>
        <end position="483"/>
    </location>
</feature>
<sequence length="521" mass="60400">MRRLVVVMISLFWGVLSVCAGKGTDTILVRLDKVLGQQQIYMKQKEGRIDSLKRLLARPSLTLQQKFRLNKRLGTEYELFVSDSAMAYFDRSLSIADSLHNVSWVDEIRLCQVSVLSVSGMYKEAWDRLHGINRTTLPDSLLPAFYNCGRQLNSFLASYSHDSAYVAKYAALQNKYRDSLLTVLSPALPEYRLYEAERFVATRQYMQAKKIFQELVHSQPEESNVFARAAFSLAQLYRDEGRPEEYEKYLILSTISDIKASVKENAALPSLAFVLYGQGDITRAYHYIKRSLEDAIFCNARLRTIEISGMLPVIDAAYKLQIERQRRQLVLFLIIVSLLSVFLIISVVLIYKQVKKLSVARRHLRQANHIKEEYIGHFLNLCSLYIEKLDNFRRTVNRKITAGQTEELLKLTKSSQFAGMEQKEFYANFDNAFLHLYPDFVTEFNRLLQPEERFIMKPGELLNTELRIFAIIRLGIDDSSKIANFLHYSINTIYTYRNKVKNKAINRENFEEEIMKIGVLE</sequence>
<keyword evidence="1" id="KW-0812">Transmembrane</keyword>
<dbReference type="EMBL" id="VWMK01000016">
    <property type="protein sequence ID" value="KAA3761897.1"/>
    <property type="molecule type" value="Genomic_DNA"/>
</dbReference>
<feature type="transmembrane region" description="Helical" evidence="1">
    <location>
        <begin position="329"/>
        <end position="351"/>
    </location>
</feature>
<organism evidence="3 4">
    <name type="scientific">Bacteroides salyersiae</name>
    <dbReference type="NCBI Taxonomy" id="291644"/>
    <lineage>
        <taxon>Bacteria</taxon>
        <taxon>Pseudomonadati</taxon>
        <taxon>Bacteroidota</taxon>
        <taxon>Bacteroidia</taxon>
        <taxon>Bacteroidales</taxon>
        <taxon>Bacteroidaceae</taxon>
        <taxon>Bacteroides</taxon>
    </lineage>
</organism>
<evidence type="ECO:0000313" key="4">
    <source>
        <dbReference type="Proteomes" id="UP000422221"/>
    </source>
</evidence>
<comment type="caution">
    <text evidence="3">The sequence shown here is derived from an EMBL/GenBank/DDBJ whole genome shotgun (WGS) entry which is preliminary data.</text>
</comment>
<dbReference type="RefSeq" id="WP_130059386.1">
    <property type="nucleotide sequence ID" value="NZ_CP072243.1"/>
</dbReference>